<gene>
    <name evidence="1" type="ORF">SAMN06295912_101364</name>
</gene>
<dbReference type="InterPro" id="IPR029063">
    <property type="entry name" value="SAM-dependent_MTases_sf"/>
</dbReference>
<protein>
    <recommendedName>
        <fullName evidence="3">Class I SAM-dependent methyltransferase</fullName>
    </recommendedName>
</protein>
<dbReference type="RefSeq" id="WP_144033688.1">
    <property type="nucleotide sequence ID" value="NZ_FZOS01000001.1"/>
</dbReference>
<organism evidence="1 2">
    <name type="scientific">Edaphosphingomonas laterariae</name>
    <dbReference type="NCBI Taxonomy" id="861865"/>
    <lineage>
        <taxon>Bacteria</taxon>
        <taxon>Pseudomonadati</taxon>
        <taxon>Pseudomonadota</taxon>
        <taxon>Alphaproteobacteria</taxon>
        <taxon>Sphingomonadales</taxon>
        <taxon>Rhizorhabdaceae</taxon>
        <taxon>Edaphosphingomonas</taxon>
    </lineage>
</organism>
<reference evidence="2" key="1">
    <citation type="submission" date="2017-06" db="EMBL/GenBank/DDBJ databases">
        <authorList>
            <person name="Varghese N."/>
            <person name="Submissions S."/>
        </authorList>
    </citation>
    <scope>NUCLEOTIDE SEQUENCE [LARGE SCALE GENOMIC DNA]</scope>
    <source>
        <strain evidence="2">LNB2</strain>
    </source>
</reference>
<evidence type="ECO:0000313" key="1">
    <source>
        <dbReference type="EMBL" id="SNS10462.1"/>
    </source>
</evidence>
<dbReference type="EMBL" id="FZOS01000001">
    <property type="protein sequence ID" value="SNS10462.1"/>
    <property type="molecule type" value="Genomic_DNA"/>
</dbReference>
<proteinExistence type="predicted"/>
<sequence length="281" mass="31478">MEAATVAPSAVERIPAIALKSSSTRNIYNYNPWFLLDTQAIERPNYAYCMLHAAQLAKRLGHERISAIEFGVAGGNGIAFMADFAKQVQRVTGVAVEIYGFDTGAGMPDPEGPKDLPYWFRAAQYPMDRDALQKKVPDATLVIGNVRDTVGSFVETYRPAPIGAVFNDVDYWSSTLDSLHLFDRAAGQADHFLPRIAMYFDDIIGSPAEMYGAYNGQLAALREYNNTTPDVKIDLNQNLLPLSHLRYRYQIYYAHLFAHPRYSDFLGDDQQGEIHNALRLQ</sequence>
<accession>A0A239BS20</accession>
<dbReference type="Gene3D" id="3.40.50.150">
    <property type="entry name" value="Vaccinia Virus protein VP39"/>
    <property type="match status" value="1"/>
</dbReference>
<name>A0A239BS20_9SPHN</name>
<dbReference type="OrthoDB" id="9811332at2"/>
<dbReference type="AlphaFoldDB" id="A0A239BS20"/>
<evidence type="ECO:0008006" key="3">
    <source>
        <dbReference type="Google" id="ProtNLM"/>
    </source>
</evidence>
<keyword evidence="2" id="KW-1185">Reference proteome</keyword>
<dbReference type="Proteomes" id="UP000198281">
    <property type="component" value="Unassembled WGS sequence"/>
</dbReference>
<evidence type="ECO:0000313" key="2">
    <source>
        <dbReference type="Proteomes" id="UP000198281"/>
    </source>
</evidence>